<evidence type="ECO:0000256" key="3">
    <source>
        <dbReference type="ARBA" id="ARBA00022575"/>
    </source>
</evidence>
<keyword evidence="6" id="KW-0560">Oxidoreductase</keyword>
<name>A0A5B8U0E7_9ACTN</name>
<accession>A0A5B8U0E7</accession>
<keyword evidence="7 10" id="KW-0503">Monooxygenase</keyword>
<dbReference type="Proteomes" id="UP000321805">
    <property type="component" value="Chromosome"/>
</dbReference>
<gene>
    <name evidence="10" type="ORF">FSW04_01760</name>
</gene>
<dbReference type="CDD" id="cd04730">
    <property type="entry name" value="NPD_like"/>
    <property type="match status" value="1"/>
</dbReference>
<keyword evidence="4" id="KW-0285">Flavoprotein</keyword>
<dbReference type="KEGG" id="bsol:FSW04_01760"/>
<dbReference type="InterPro" id="IPR013785">
    <property type="entry name" value="Aldolase_TIM"/>
</dbReference>
<evidence type="ECO:0000313" key="11">
    <source>
        <dbReference type="Proteomes" id="UP000321805"/>
    </source>
</evidence>
<dbReference type="PANTHER" id="PTHR42747:SF3">
    <property type="entry name" value="NITRONATE MONOOXYGENASE-RELATED"/>
    <property type="match status" value="1"/>
</dbReference>
<proteinExistence type="inferred from homology"/>
<evidence type="ECO:0000256" key="4">
    <source>
        <dbReference type="ARBA" id="ARBA00022630"/>
    </source>
</evidence>
<reference evidence="10 11" key="1">
    <citation type="journal article" date="2018" name="J. Microbiol.">
        <title>Baekduia soli gen. nov., sp. nov., a novel bacterium isolated from the soil of Baekdu Mountain and proposal of a novel family name, Baekduiaceae fam. nov.</title>
        <authorList>
            <person name="An D.S."/>
            <person name="Siddiqi M.Z."/>
            <person name="Kim K.H."/>
            <person name="Yu H.S."/>
            <person name="Im W.T."/>
        </authorList>
    </citation>
    <scope>NUCLEOTIDE SEQUENCE [LARGE SCALE GENOMIC DNA]</scope>
    <source>
        <strain evidence="10 11">BR7-21</strain>
    </source>
</reference>
<dbReference type="AlphaFoldDB" id="A0A5B8U0E7"/>
<evidence type="ECO:0000256" key="2">
    <source>
        <dbReference type="ARBA" id="ARBA00009881"/>
    </source>
</evidence>
<dbReference type="OrthoDB" id="9778912at2"/>
<dbReference type="Pfam" id="PF03060">
    <property type="entry name" value="NMO"/>
    <property type="match status" value="1"/>
</dbReference>
<dbReference type="GO" id="GO:0018580">
    <property type="term" value="F:nitronate monooxygenase activity"/>
    <property type="evidence" value="ECO:0007669"/>
    <property type="project" value="InterPro"/>
</dbReference>
<comment type="similarity">
    <text evidence="2">Belongs to the nitronate monooxygenase family. NMO class I subfamily.</text>
</comment>
<evidence type="ECO:0000256" key="8">
    <source>
        <dbReference type="ARBA" id="ARBA00031155"/>
    </source>
</evidence>
<evidence type="ECO:0000256" key="6">
    <source>
        <dbReference type="ARBA" id="ARBA00023002"/>
    </source>
</evidence>
<evidence type="ECO:0000313" key="10">
    <source>
        <dbReference type="EMBL" id="QEC46428.1"/>
    </source>
</evidence>
<keyword evidence="3" id="KW-0216">Detoxification</keyword>
<dbReference type="SUPFAM" id="SSF51412">
    <property type="entry name" value="Inosine monophosphate dehydrogenase (IMPDH)"/>
    <property type="match status" value="1"/>
</dbReference>
<dbReference type="EMBL" id="CP042430">
    <property type="protein sequence ID" value="QEC46428.1"/>
    <property type="molecule type" value="Genomic_DNA"/>
</dbReference>
<evidence type="ECO:0000256" key="5">
    <source>
        <dbReference type="ARBA" id="ARBA00022643"/>
    </source>
</evidence>
<evidence type="ECO:0000256" key="7">
    <source>
        <dbReference type="ARBA" id="ARBA00023033"/>
    </source>
</evidence>
<evidence type="ECO:0000256" key="9">
    <source>
        <dbReference type="ARBA" id="ARBA00049401"/>
    </source>
</evidence>
<dbReference type="RefSeq" id="WP_146915622.1">
    <property type="nucleotide sequence ID" value="NZ_CP042430.1"/>
</dbReference>
<dbReference type="GO" id="GO:0009636">
    <property type="term" value="P:response to toxic substance"/>
    <property type="evidence" value="ECO:0007669"/>
    <property type="project" value="UniProtKB-KW"/>
</dbReference>
<dbReference type="PANTHER" id="PTHR42747">
    <property type="entry name" value="NITRONATE MONOOXYGENASE-RELATED"/>
    <property type="match status" value="1"/>
</dbReference>
<sequence length="351" mass="35418">MTVLEQLELPIVGAPMAGGPSTPELAAAVSEAGGLGVLAAGYLTAGQMAERLAAVRVLTARPIGVNLFAAGGARADPALVARYAARLAPEAQRLGVELGAPRFDDDDLEAKVDHLCAEPVAVVSFTFGLPSGEVAARLRAAGSELWATVTAPDEAQRAAALGVDALVVQGVEAGGHRGVFCDDEHAADVTLLAALQLVGAGVDLPLVAAGALMTGGAVAAVLAAGAAAAQLGTAYLRTPEAGTSPVQRAATAQDAPTVLTRAFSGRTARGIVNRLHAEHGAHAPSAYPEIHHVTAPLRARARAQGDGEVINLWAGQAHVLARDLPAAQLTRALADEARAALARAGRRLGEG</sequence>
<keyword evidence="11" id="KW-1185">Reference proteome</keyword>
<comment type="cofactor">
    <cofactor evidence="1">
        <name>FMN</name>
        <dbReference type="ChEBI" id="CHEBI:58210"/>
    </cofactor>
</comment>
<dbReference type="Gene3D" id="3.20.20.70">
    <property type="entry name" value="Aldolase class I"/>
    <property type="match status" value="1"/>
</dbReference>
<keyword evidence="5" id="KW-0288">FMN</keyword>
<organism evidence="10 11">
    <name type="scientific">Baekduia soli</name>
    <dbReference type="NCBI Taxonomy" id="496014"/>
    <lineage>
        <taxon>Bacteria</taxon>
        <taxon>Bacillati</taxon>
        <taxon>Actinomycetota</taxon>
        <taxon>Thermoleophilia</taxon>
        <taxon>Solirubrobacterales</taxon>
        <taxon>Baekduiaceae</taxon>
        <taxon>Baekduia</taxon>
    </lineage>
</organism>
<evidence type="ECO:0000256" key="1">
    <source>
        <dbReference type="ARBA" id="ARBA00001917"/>
    </source>
</evidence>
<protein>
    <recommendedName>
        <fullName evidence="8">Propionate 3-nitronate monooxygenase</fullName>
    </recommendedName>
</protein>
<comment type="catalytic activity">
    <reaction evidence="9">
        <text>3 propionate 3-nitronate + 3 O2 + H2O = 3 3-oxopropanoate + 2 nitrate + nitrite + H2O2 + 3 H(+)</text>
        <dbReference type="Rhea" id="RHEA:57332"/>
        <dbReference type="ChEBI" id="CHEBI:15377"/>
        <dbReference type="ChEBI" id="CHEBI:15378"/>
        <dbReference type="ChEBI" id="CHEBI:15379"/>
        <dbReference type="ChEBI" id="CHEBI:16240"/>
        <dbReference type="ChEBI" id="CHEBI:16301"/>
        <dbReference type="ChEBI" id="CHEBI:17632"/>
        <dbReference type="ChEBI" id="CHEBI:33190"/>
        <dbReference type="ChEBI" id="CHEBI:136067"/>
    </reaction>
</comment>
<dbReference type="InterPro" id="IPR004136">
    <property type="entry name" value="NMO"/>
</dbReference>